<keyword evidence="4" id="KW-0648">Protein biosynthesis</keyword>
<evidence type="ECO:0000256" key="4">
    <source>
        <dbReference type="ARBA" id="ARBA00022917"/>
    </source>
</evidence>
<dbReference type="InterPro" id="IPR024088">
    <property type="entry name" value="Tyr-tRNA-ligase_bac-type"/>
</dbReference>
<dbReference type="Pfam" id="PF00579">
    <property type="entry name" value="tRNA-synt_1b"/>
    <property type="match status" value="1"/>
</dbReference>
<organism evidence="7">
    <name type="scientific">marine sediment metagenome</name>
    <dbReference type="NCBI Taxonomy" id="412755"/>
    <lineage>
        <taxon>unclassified sequences</taxon>
        <taxon>metagenomes</taxon>
        <taxon>ecological metagenomes</taxon>
    </lineage>
</organism>
<dbReference type="Gene3D" id="3.40.50.620">
    <property type="entry name" value="HUPs"/>
    <property type="match status" value="1"/>
</dbReference>
<dbReference type="GO" id="GO:0005524">
    <property type="term" value="F:ATP binding"/>
    <property type="evidence" value="ECO:0007669"/>
    <property type="project" value="UniProtKB-KW"/>
</dbReference>
<dbReference type="PANTHER" id="PTHR11766">
    <property type="entry name" value="TYROSYL-TRNA SYNTHETASE"/>
    <property type="match status" value="1"/>
</dbReference>
<keyword evidence="3" id="KW-0067">ATP-binding</keyword>
<reference evidence="7" key="1">
    <citation type="journal article" date="2014" name="Front. Microbiol.">
        <title>High frequency of phylogenetically diverse reductive dehalogenase-homologous genes in deep subseafloor sedimentary metagenomes.</title>
        <authorList>
            <person name="Kawai M."/>
            <person name="Futagami T."/>
            <person name="Toyoda A."/>
            <person name="Takaki Y."/>
            <person name="Nishi S."/>
            <person name="Hori S."/>
            <person name="Arai W."/>
            <person name="Tsubouchi T."/>
            <person name="Morono Y."/>
            <person name="Uchiyama I."/>
            <person name="Ito T."/>
            <person name="Fujiyama A."/>
            <person name="Inagaki F."/>
            <person name="Takami H."/>
        </authorList>
    </citation>
    <scope>NUCLEOTIDE SEQUENCE</scope>
    <source>
        <strain evidence="7">Expedition CK06-06</strain>
    </source>
</reference>
<dbReference type="AlphaFoldDB" id="X0RZ13"/>
<name>X0RZ13_9ZZZZ</name>
<dbReference type="EMBL" id="BARS01004165">
    <property type="protein sequence ID" value="GAF74013.1"/>
    <property type="molecule type" value="Genomic_DNA"/>
</dbReference>
<keyword evidence="1" id="KW-0436">Ligase</keyword>
<evidence type="ECO:0000256" key="3">
    <source>
        <dbReference type="ARBA" id="ARBA00022840"/>
    </source>
</evidence>
<dbReference type="PANTHER" id="PTHR11766:SF0">
    <property type="entry name" value="TYROSINE--TRNA LIGASE, MITOCHONDRIAL"/>
    <property type="match status" value="1"/>
</dbReference>
<dbReference type="GO" id="GO:0004831">
    <property type="term" value="F:tyrosine-tRNA ligase activity"/>
    <property type="evidence" value="ECO:0007669"/>
    <property type="project" value="UniProtKB-EC"/>
</dbReference>
<evidence type="ECO:0000313" key="7">
    <source>
        <dbReference type="EMBL" id="GAF74013.1"/>
    </source>
</evidence>
<sequence length="70" mass="7302">MARNVIETLKERGLLEAVTSPDVEKVASGPTAVYAGFDPSSDSLQVGNLVAILGLAHFQRSGHKVIAVIG</sequence>
<proteinExistence type="predicted"/>
<comment type="caution">
    <text evidence="7">The sequence shown here is derived from an EMBL/GenBank/DDBJ whole genome shotgun (WGS) entry which is preliminary data.</text>
</comment>
<dbReference type="GO" id="GO:0005829">
    <property type="term" value="C:cytosol"/>
    <property type="evidence" value="ECO:0007669"/>
    <property type="project" value="TreeGrafter"/>
</dbReference>
<dbReference type="GO" id="GO:0006418">
    <property type="term" value="P:tRNA aminoacylation for protein translation"/>
    <property type="evidence" value="ECO:0007669"/>
    <property type="project" value="InterPro"/>
</dbReference>
<evidence type="ECO:0000256" key="5">
    <source>
        <dbReference type="ARBA" id="ARBA00023146"/>
    </source>
</evidence>
<accession>X0RZ13</accession>
<comment type="catalytic activity">
    <reaction evidence="6">
        <text>tRNA(Tyr) + L-tyrosine + ATP = L-tyrosyl-tRNA(Tyr) + AMP + diphosphate + H(+)</text>
        <dbReference type="Rhea" id="RHEA:10220"/>
        <dbReference type="Rhea" id="RHEA-COMP:9706"/>
        <dbReference type="Rhea" id="RHEA-COMP:9707"/>
        <dbReference type="ChEBI" id="CHEBI:15378"/>
        <dbReference type="ChEBI" id="CHEBI:30616"/>
        <dbReference type="ChEBI" id="CHEBI:33019"/>
        <dbReference type="ChEBI" id="CHEBI:58315"/>
        <dbReference type="ChEBI" id="CHEBI:78442"/>
        <dbReference type="ChEBI" id="CHEBI:78536"/>
        <dbReference type="ChEBI" id="CHEBI:456215"/>
        <dbReference type="EC" id="6.1.1.1"/>
    </reaction>
</comment>
<keyword evidence="5" id="KW-0030">Aminoacyl-tRNA synthetase</keyword>
<evidence type="ECO:0000256" key="6">
    <source>
        <dbReference type="ARBA" id="ARBA00048248"/>
    </source>
</evidence>
<protein>
    <recommendedName>
        <fullName evidence="8">Tyrosine--tRNA ligase</fullName>
    </recommendedName>
</protein>
<evidence type="ECO:0000256" key="1">
    <source>
        <dbReference type="ARBA" id="ARBA00022598"/>
    </source>
</evidence>
<dbReference type="InterPro" id="IPR014729">
    <property type="entry name" value="Rossmann-like_a/b/a_fold"/>
</dbReference>
<evidence type="ECO:0000256" key="2">
    <source>
        <dbReference type="ARBA" id="ARBA00022741"/>
    </source>
</evidence>
<dbReference type="InterPro" id="IPR002305">
    <property type="entry name" value="aa-tRNA-synth_Ic"/>
</dbReference>
<keyword evidence="2" id="KW-0547">Nucleotide-binding</keyword>
<feature type="non-terminal residue" evidence="7">
    <location>
        <position position="70"/>
    </location>
</feature>
<gene>
    <name evidence="7" type="ORF">S01H1_08119</name>
</gene>
<evidence type="ECO:0008006" key="8">
    <source>
        <dbReference type="Google" id="ProtNLM"/>
    </source>
</evidence>
<dbReference type="SUPFAM" id="SSF52374">
    <property type="entry name" value="Nucleotidylyl transferase"/>
    <property type="match status" value="1"/>
</dbReference>